<dbReference type="Gene3D" id="3.10.450.50">
    <property type="match status" value="1"/>
</dbReference>
<dbReference type="SUPFAM" id="SSF51735">
    <property type="entry name" value="NAD(P)-binding Rossmann-fold domains"/>
    <property type="match status" value="1"/>
</dbReference>
<dbReference type="SMART" id="SM00822">
    <property type="entry name" value="PKS_KR"/>
    <property type="match status" value="1"/>
</dbReference>
<reference evidence="5 6" key="1">
    <citation type="submission" date="2024-10" db="EMBL/GenBank/DDBJ databases">
        <title>The Natural Products Discovery Center: Release of the First 8490 Sequenced Strains for Exploring Actinobacteria Biosynthetic Diversity.</title>
        <authorList>
            <person name="Kalkreuter E."/>
            <person name="Kautsar S.A."/>
            <person name="Yang D."/>
            <person name="Bader C.D."/>
            <person name="Teijaro C.N."/>
            <person name="Fluegel L."/>
            <person name="Davis C.M."/>
            <person name="Simpson J.R."/>
            <person name="Lauterbach L."/>
            <person name="Steele A.D."/>
            <person name="Gui C."/>
            <person name="Meng S."/>
            <person name="Li G."/>
            <person name="Viehrig K."/>
            <person name="Ye F."/>
            <person name="Su P."/>
            <person name="Kiefer A.F."/>
            <person name="Nichols A."/>
            <person name="Cepeda A.J."/>
            <person name="Yan W."/>
            <person name="Fan B."/>
            <person name="Jiang Y."/>
            <person name="Adhikari A."/>
            <person name="Zheng C.-J."/>
            <person name="Schuster L."/>
            <person name="Cowan T.M."/>
            <person name="Smanski M.J."/>
            <person name="Chevrette M.G."/>
            <person name="De Carvalho L.P.S."/>
            <person name="Shen B."/>
        </authorList>
    </citation>
    <scope>NUCLEOTIDE SEQUENCE [LARGE SCALE GENOMIC DNA]</scope>
    <source>
        <strain evidence="5 6">NPDC004119</strain>
    </source>
</reference>
<name>A0ABW6PA04_9NOCA</name>
<evidence type="ECO:0000256" key="2">
    <source>
        <dbReference type="ARBA" id="ARBA00023002"/>
    </source>
</evidence>
<comment type="caution">
    <text evidence="5">The sequence shown here is derived from an EMBL/GenBank/DDBJ whole genome shotgun (WGS) entry which is preliminary data.</text>
</comment>
<dbReference type="InterPro" id="IPR037401">
    <property type="entry name" value="SnoaL-like"/>
</dbReference>
<dbReference type="SUPFAM" id="SSF54427">
    <property type="entry name" value="NTF2-like"/>
    <property type="match status" value="1"/>
</dbReference>
<dbReference type="InterPro" id="IPR051687">
    <property type="entry name" value="Peroxisomal_Beta-Oxidation"/>
</dbReference>
<evidence type="ECO:0000256" key="1">
    <source>
        <dbReference type="ARBA" id="ARBA00006484"/>
    </source>
</evidence>
<organism evidence="5 6">
    <name type="scientific">Nocardia aobensis</name>
    <dbReference type="NCBI Taxonomy" id="257277"/>
    <lineage>
        <taxon>Bacteria</taxon>
        <taxon>Bacillati</taxon>
        <taxon>Actinomycetota</taxon>
        <taxon>Actinomycetes</taxon>
        <taxon>Mycobacteriales</taxon>
        <taxon>Nocardiaceae</taxon>
        <taxon>Nocardia</taxon>
    </lineage>
</organism>
<evidence type="ECO:0000259" key="4">
    <source>
        <dbReference type="SMART" id="SM00822"/>
    </source>
</evidence>
<evidence type="ECO:0000256" key="3">
    <source>
        <dbReference type="RuleBase" id="RU000363"/>
    </source>
</evidence>
<dbReference type="RefSeq" id="WP_387398896.1">
    <property type="nucleotide sequence ID" value="NZ_JBIAMT010000005.1"/>
</dbReference>
<dbReference type="EMBL" id="JBIAMT010000005">
    <property type="protein sequence ID" value="MFF0499965.1"/>
    <property type="molecule type" value="Genomic_DNA"/>
</dbReference>
<proteinExistence type="inferred from homology"/>
<dbReference type="PRINTS" id="PR00080">
    <property type="entry name" value="SDRFAMILY"/>
</dbReference>
<dbReference type="PANTHER" id="PTHR45024:SF2">
    <property type="entry name" value="SCP2 DOMAIN-CONTAINING PROTEIN"/>
    <property type="match status" value="1"/>
</dbReference>
<evidence type="ECO:0000313" key="5">
    <source>
        <dbReference type="EMBL" id="MFF0499965.1"/>
    </source>
</evidence>
<dbReference type="Pfam" id="PF00106">
    <property type="entry name" value="adh_short"/>
    <property type="match status" value="1"/>
</dbReference>
<keyword evidence="6" id="KW-1185">Reference proteome</keyword>
<gene>
    <name evidence="5" type="ORF">ACFYU5_26430</name>
</gene>
<dbReference type="PANTHER" id="PTHR45024">
    <property type="entry name" value="DEHYDROGENASES, SHORT CHAIN"/>
    <property type="match status" value="1"/>
</dbReference>
<sequence>MGIDFTDRVAIVTGAGNGLGASYARALAARGAAVVVNDLGTSVDGSRDGSHPADRVVADIIAAGGRAVANVDSVATPDGGRAVVDAAIKEFGRVDIVINNAGNRRNAPIGEITPDDLESVLAVHLKGALYVSQPAFAVMKDQGYGRFLFTSSSAGLFGNAGQISYAAAKAGVFGLSQALAIEGAPHGILANVLLPMAGTSRALAGMSAQATAAIGGIDPATVRADDADMVGALVTYLVSERCTHTHEVFAGAGGRYYSAFVATTRGWRCPTGTVPVPEDIAAHLDEIRSRAGYAVPDSLGADIEANHGDGADPYSAVRRYFDAVRRKDADTLYDLFTEDADFDVPGARLTGNRSVRDFYRGVFERSTPWPTPGPLLADGDQVAVRIALQIDGADHRMADFFTIAPDGRISRMHAYQAD</sequence>
<evidence type="ECO:0000313" key="6">
    <source>
        <dbReference type="Proteomes" id="UP001601442"/>
    </source>
</evidence>
<dbReference type="Pfam" id="PF12680">
    <property type="entry name" value="SnoaL_2"/>
    <property type="match status" value="1"/>
</dbReference>
<feature type="domain" description="Ketoreductase" evidence="4">
    <location>
        <begin position="8"/>
        <end position="199"/>
    </location>
</feature>
<comment type="similarity">
    <text evidence="1 3">Belongs to the short-chain dehydrogenases/reductases (SDR) family.</text>
</comment>
<dbReference type="PROSITE" id="PS00061">
    <property type="entry name" value="ADH_SHORT"/>
    <property type="match status" value="1"/>
</dbReference>
<dbReference type="InterPro" id="IPR057326">
    <property type="entry name" value="KR_dom"/>
</dbReference>
<dbReference type="PRINTS" id="PR00081">
    <property type="entry name" value="GDHRDH"/>
</dbReference>
<keyword evidence="2" id="KW-0560">Oxidoreductase</keyword>
<dbReference type="InterPro" id="IPR032710">
    <property type="entry name" value="NTF2-like_dom_sf"/>
</dbReference>
<dbReference type="Gene3D" id="3.40.50.720">
    <property type="entry name" value="NAD(P)-binding Rossmann-like Domain"/>
    <property type="match status" value="1"/>
</dbReference>
<accession>A0ABW6PA04</accession>
<dbReference type="Proteomes" id="UP001601442">
    <property type="component" value="Unassembled WGS sequence"/>
</dbReference>
<dbReference type="InterPro" id="IPR036291">
    <property type="entry name" value="NAD(P)-bd_dom_sf"/>
</dbReference>
<protein>
    <submittedName>
        <fullName evidence="5">SDR family NAD(P)-dependent oxidoreductase</fullName>
    </submittedName>
</protein>
<dbReference type="InterPro" id="IPR002347">
    <property type="entry name" value="SDR_fam"/>
</dbReference>
<dbReference type="InterPro" id="IPR020904">
    <property type="entry name" value="Sc_DH/Rdtase_CS"/>
</dbReference>